<dbReference type="PRINTS" id="PR00700">
    <property type="entry name" value="PRTYPHPHTASE"/>
</dbReference>
<dbReference type="Proteomes" id="UP000826195">
    <property type="component" value="Unassembled WGS sequence"/>
</dbReference>
<dbReference type="SUPFAM" id="SSF52799">
    <property type="entry name" value="(Phosphotyrosine protein) phosphatases II"/>
    <property type="match status" value="1"/>
</dbReference>
<dbReference type="GO" id="GO:0004725">
    <property type="term" value="F:protein tyrosine phosphatase activity"/>
    <property type="evidence" value="ECO:0007669"/>
    <property type="project" value="InterPro"/>
</dbReference>
<accession>A0AAV7IQ46</accession>
<keyword evidence="3" id="KW-1185">Reference proteome</keyword>
<organism evidence="2 3">
    <name type="scientific">Cotesia glomerata</name>
    <name type="common">Lepidopteran parasitic wasp</name>
    <name type="synonym">Apanteles glomeratus</name>
    <dbReference type="NCBI Taxonomy" id="32391"/>
    <lineage>
        <taxon>Eukaryota</taxon>
        <taxon>Metazoa</taxon>
        <taxon>Ecdysozoa</taxon>
        <taxon>Arthropoda</taxon>
        <taxon>Hexapoda</taxon>
        <taxon>Insecta</taxon>
        <taxon>Pterygota</taxon>
        <taxon>Neoptera</taxon>
        <taxon>Endopterygota</taxon>
        <taxon>Hymenoptera</taxon>
        <taxon>Apocrita</taxon>
        <taxon>Ichneumonoidea</taxon>
        <taxon>Braconidae</taxon>
        <taxon>Microgastrinae</taxon>
        <taxon>Cotesia</taxon>
    </lineage>
</organism>
<dbReference type="InterPro" id="IPR029021">
    <property type="entry name" value="Prot-tyrosine_phosphatase-like"/>
</dbReference>
<dbReference type="InterPro" id="IPR050348">
    <property type="entry name" value="Protein-Tyr_Phosphatase"/>
</dbReference>
<protein>
    <recommendedName>
        <fullName evidence="1">Tyrosine-protein phosphatase domain-containing protein</fullName>
    </recommendedName>
</protein>
<dbReference type="PANTHER" id="PTHR19134">
    <property type="entry name" value="RECEPTOR-TYPE TYROSINE-PROTEIN PHOSPHATASE"/>
    <property type="match status" value="1"/>
</dbReference>
<gene>
    <name evidence="2" type="ORF">KQX54_005628</name>
</gene>
<dbReference type="EMBL" id="JAHXZJ010001119">
    <property type="protein sequence ID" value="KAH0553897.1"/>
    <property type="molecule type" value="Genomic_DNA"/>
</dbReference>
<reference evidence="2 3" key="1">
    <citation type="journal article" date="2021" name="J. Hered.">
        <title>A chromosome-level genome assembly of the parasitoid wasp, Cotesia glomerata (Hymenoptera: Braconidae).</title>
        <authorList>
            <person name="Pinto B.J."/>
            <person name="Weis J.J."/>
            <person name="Gamble T."/>
            <person name="Ode P.J."/>
            <person name="Paul R."/>
            <person name="Zaspel J.M."/>
        </authorList>
    </citation>
    <scope>NUCLEOTIDE SEQUENCE [LARGE SCALE GENOMIC DNA]</scope>
    <source>
        <strain evidence="2">CgM1</strain>
    </source>
</reference>
<dbReference type="AlphaFoldDB" id="A0AAV7IQ46"/>
<name>A0AAV7IQ46_COTGL</name>
<feature type="domain" description="Tyrosine-protein phosphatase" evidence="1">
    <location>
        <begin position="1"/>
        <end position="108"/>
    </location>
</feature>
<evidence type="ECO:0000313" key="3">
    <source>
        <dbReference type="Proteomes" id="UP000826195"/>
    </source>
</evidence>
<dbReference type="InterPro" id="IPR000242">
    <property type="entry name" value="PTP_cat"/>
</dbReference>
<dbReference type="Pfam" id="PF00102">
    <property type="entry name" value="Y_phosphatase"/>
    <property type="match status" value="1"/>
</dbReference>
<dbReference type="Gene3D" id="3.90.190.10">
    <property type="entry name" value="Protein tyrosine phosphatase superfamily"/>
    <property type="match status" value="1"/>
</dbReference>
<evidence type="ECO:0000313" key="2">
    <source>
        <dbReference type="EMBL" id="KAH0553897.1"/>
    </source>
</evidence>
<dbReference type="SMART" id="SM00194">
    <property type="entry name" value="PTPc"/>
    <property type="match status" value="1"/>
</dbReference>
<sequence>MGSSADKVETHLCRHAMKPSNREKNQNQRCIPYDYNRVVLDTIEGQTDSDYINASYVDSLLKPNAYIVTQGPIETTVTEFWRMVWQERASCIVMLTKTFDFIKINLCDDDEDRDRSYKYSRPDTFPLSMHQECDVSIYTTVVTSGLLSIMTVRVDRMTMTERERMSDRSYIEPD</sequence>
<dbReference type="PROSITE" id="PS50055">
    <property type="entry name" value="TYR_PHOSPHATASE_PTP"/>
    <property type="match status" value="1"/>
</dbReference>
<evidence type="ECO:0000259" key="1">
    <source>
        <dbReference type="PROSITE" id="PS50055"/>
    </source>
</evidence>
<comment type="caution">
    <text evidence="2">The sequence shown here is derived from an EMBL/GenBank/DDBJ whole genome shotgun (WGS) entry which is preliminary data.</text>
</comment>
<dbReference type="PANTHER" id="PTHR19134:SF561">
    <property type="entry name" value="PROTEIN TYROSINE PHOSPHATASE 36E, ISOFORM A"/>
    <property type="match status" value="1"/>
</dbReference>
<proteinExistence type="predicted"/>